<proteinExistence type="predicted"/>
<dbReference type="eggNOG" id="ENOG5032BZ3">
    <property type="taxonomic scope" value="Bacteria"/>
</dbReference>
<comment type="caution">
    <text evidence="1">The sequence shown here is derived from an EMBL/GenBank/DDBJ whole genome shotgun (WGS) entry which is preliminary data.</text>
</comment>
<reference evidence="1" key="1">
    <citation type="submission" date="2010-08" db="EMBL/GenBank/DDBJ databases">
        <authorList>
            <person name="Muzny D."/>
            <person name="Qin X."/>
            <person name="Buhay C."/>
            <person name="Dugan-Rocha S."/>
            <person name="Ding Y."/>
            <person name="Chen G."/>
            <person name="Hawes A."/>
            <person name="Holder M."/>
            <person name="Jhangiani S."/>
            <person name="Johnson A."/>
            <person name="Khan Z."/>
            <person name="Li Z."/>
            <person name="Liu W."/>
            <person name="Liu X."/>
            <person name="Perez L."/>
            <person name="Shen H."/>
            <person name="Wang Q."/>
            <person name="Watt J."/>
            <person name="Xi L."/>
            <person name="Xin Y."/>
            <person name="Zhou J."/>
            <person name="Deng J."/>
            <person name="Jiang H."/>
            <person name="Liu Y."/>
            <person name="Qu J."/>
            <person name="Song X.-Z."/>
            <person name="Zhang L."/>
            <person name="Villasana D."/>
            <person name="Johnson A."/>
            <person name="Liu J."/>
            <person name="Liyanage D."/>
            <person name="Lorensuhewa L."/>
            <person name="Robinson T."/>
            <person name="Song A."/>
            <person name="Song B.-B."/>
            <person name="Dinh H."/>
            <person name="Thornton R."/>
            <person name="Coyle M."/>
            <person name="Francisco L."/>
            <person name="Jackson L."/>
            <person name="Javaid M."/>
            <person name="Korchina V."/>
            <person name="Kovar C."/>
            <person name="Mata R."/>
            <person name="Mathew T."/>
            <person name="Ngo R."/>
            <person name="Nguyen L."/>
            <person name="Nguyen N."/>
            <person name="Okwuonu G."/>
            <person name="Ongeri F."/>
            <person name="Pham C."/>
            <person name="Simmons D."/>
            <person name="Wilczek-Boney K."/>
            <person name="Hale W."/>
            <person name="Jakkamsetti A."/>
            <person name="Pham P."/>
            <person name="Ruth R."/>
            <person name="San Lucas F."/>
            <person name="Warren J."/>
            <person name="Zhang J."/>
            <person name="Zhao Z."/>
            <person name="Zhou C."/>
            <person name="Zhu D."/>
            <person name="Lee S."/>
            <person name="Bess C."/>
            <person name="Blankenburg K."/>
            <person name="Forbes L."/>
            <person name="Fu Q."/>
            <person name="Gubbala S."/>
            <person name="Hirani K."/>
            <person name="Jayaseelan J.C."/>
            <person name="Lara F."/>
            <person name="Munidasa M."/>
            <person name="Palculict T."/>
            <person name="Patil S."/>
            <person name="Pu L.-L."/>
            <person name="Saada N."/>
            <person name="Tang L."/>
            <person name="Weissenberger G."/>
            <person name="Zhu Y."/>
            <person name="Hemphill L."/>
            <person name="Shang Y."/>
            <person name="Youmans B."/>
            <person name="Ayvaz T."/>
            <person name="Ross M."/>
            <person name="Santibanez J."/>
            <person name="Aqrawi P."/>
            <person name="Gross S."/>
            <person name="Joshi V."/>
            <person name="Fowler G."/>
            <person name="Nazareth L."/>
            <person name="Reid J."/>
            <person name="Worley K."/>
            <person name="Petrosino J."/>
            <person name="Highlander S."/>
            <person name="Gibbs R."/>
        </authorList>
    </citation>
    <scope>NUCLEOTIDE SEQUENCE [LARGE SCALE GENOMIC DNA]</scope>
    <source>
        <strain evidence="1">DSM 15272</strain>
    </source>
</reference>
<dbReference type="STRING" id="585531.HMPREF0063_12490"/>
<sequence>MSFRWADASADEVQWLVDPSQPWQRVVAFGPQVFAAYARVRFIPDPLFEGQLEADALDEPPLLSEAAQMQRVVQVLLEFTASPREGYACVWDGWGEPAGAAVPQTSRLRLPHREYFTVQGSLVDLVEDWTSLSVAGSPPRAAFIWPADQAWCIACDVDPHWAGVGGSTEAIQALIGGGTGLDAVTARPGDDQPRYR</sequence>
<keyword evidence="2" id="KW-1185">Reference proteome</keyword>
<evidence type="ECO:0000313" key="1">
    <source>
        <dbReference type="EMBL" id="EFQ82328.1"/>
    </source>
</evidence>
<gene>
    <name evidence="1" type="ORF">HMPREF0063_12490</name>
</gene>
<dbReference type="AlphaFoldDB" id="E2SEN1"/>
<dbReference type="RefSeq" id="WP_007078718.1">
    <property type="nucleotide sequence ID" value="NZ_CM001024.1"/>
</dbReference>
<accession>E2SEN1</accession>
<evidence type="ECO:0000313" key="2">
    <source>
        <dbReference type="Proteomes" id="UP000003111"/>
    </source>
</evidence>
<protein>
    <submittedName>
        <fullName evidence="1">Uncharacterized protein</fullName>
    </submittedName>
</protein>
<dbReference type="OrthoDB" id="2426596at2"/>
<dbReference type="EMBL" id="ACLF03000008">
    <property type="protein sequence ID" value="EFQ82328.1"/>
    <property type="molecule type" value="Genomic_DNA"/>
</dbReference>
<dbReference type="HOGENOM" id="CLU_079554_0_0_11"/>
<name>E2SEN1_9ACTN</name>
<organism evidence="1 2">
    <name type="scientific">Aeromicrobium marinum DSM 15272</name>
    <dbReference type="NCBI Taxonomy" id="585531"/>
    <lineage>
        <taxon>Bacteria</taxon>
        <taxon>Bacillati</taxon>
        <taxon>Actinomycetota</taxon>
        <taxon>Actinomycetes</taxon>
        <taxon>Propionibacteriales</taxon>
        <taxon>Nocardioidaceae</taxon>
        <taxon>Aeromicrobium</taxon>
    </lineage>
</organism>
<dbReference type="Proteomes" id="UP000003111">
    <property type="component" value="Unassembled WGS sequence"/>
</dbReference>